<dbReference type="InterPro" id="IPR050993">
    <property type="entry name" value="Isochorismatase_domain"/>
</dbReference>
<evidence type="ECO:0000313" key="4">
    <source>
        <dbReference type="Proteomes" id="UP000054097"/>
    </source>
</evidence>
<dbReference type="AlphaFoldDB" id="A0A0C3AAZ8"/>
<evidence type="ECO:0000259" key="2">
    <source>
        <dbReference type="Pfam" id="PF00857"/>
    </source>
</evidence>
<dbReference type="CDD" id="cd01012">
    <property type="entry name" value="YcaC_related"/>
    <property type="match status" value="1"/>
</dbReference>
<dbReference type="InterPro" id="IPR036380">
    <property type="entry name" value="Isochorismatase-like_sf"/>
</dbReference>
<dbReference type="InterPro" id="IPR000868">
    <property type="entry name" value="Isochorismatase-like_dom"/>
</dbReference>
<name>A0A0C3AAZ8_SERVB</name>
<sequence>MSSSVDQQLLTKPAFFVCDIQERFRPAIFEFPSLVATSRRLLEIARLFKIPVLVTEQNPRALGTTVAELELAKLGNLHAGTFAKTKFSMFIPEVQSKLHENGIQTIVLFGLESHVCVLQTTLDLLKNGYVVHIVADAVSSCNKEEIPIALARLRQAGAIVTTSESLAFQLMGRSGFHTELVTHSRLYRRREL</sequence>
<protein>
    <recommendedName>
        <fullName evidence="2">Isochorismatase-like domain-containing protein</fullName>
    </recommendedName>
</protein>
<dbReference type="Proteomes" id="UP000054097">
    <property type="component" value="Unassembled WGS sequence"/>
</dbReference>
<dbReference type="OrthoDB" id="269496at2759"/>
<reference evidence="4" key="2">
    <citation type="submission" date="2015-01" db="EMBL/GenBank/DDBJ databases">
        <title>Evolutionary Origins and Diversification of the Mycorrhizal Mutualists.</title>
        <authorList>
            <consortium name="DOE Joint Genome Institute"/>
            <consortium name="Mycorrhizal Genomics Consortium"/>
            <person name="Kohler A."/>
            <person name="Kuo A."/>
            <person name="Nagy L.G."/>
            <person name="Floudas D."/>
            <person name="Copeland A."/>
            <person name="Barry K.W."/>
            <person name="Cichocki N."/>
            <person name="Veneault-Fourrey C."/>
            <person name="LaButti K."/>
            <person name="Lindquist E.A."/>
            <person name="Lipzen A."/>
            <person name="Lundell T."/>
            <person name="Morin E."/>
            <person name="Murat C."/>
            <person name="Riley R."/>
            <person name="Ohm R."/>
            <person name="Sun H."/>
            <person name="Tunlid A."/>
            <person name="Henrissat B."/>
            <person name="Grigoriev I.V."/>
            <person name="Hibbett D.S."/>
            <person name="Martin F."/>
        </authorList>
    </citation>
    <scope>NUCLEOTIDE SEQUENCE [LARGE SCALE GENOMIC DNA]</scope>
    <source>
        <strain evidence="4">MAFF 305830</strain>
    </source>
</reference>
<dbReference type="STRING" id="933852.A0A0C3AAZ8"/>
<dbReference type="PANTHER" id="PTHR14119:SF3">
    <property type="entry name" value="ISOCHORISMATASE DOMAIN-CONTAINING PROTEIN 2"/>
    <property type="match status" value="1"/>
</dbReference>
<keyword evidence="4" id="KW-1185">Reference proteome</keyword>
<dbReference type="EMBL" id="KN824371">
    <property type="protein sequence ID" value="KIM21820.1"/>
    <property type="molecule type" value="Genomic_DNA"/>
</dbReference>
<feature type="domain" description="Isochorismatase-like" evidence="2">
    <location>
        <begin position="14"/>
        <end position="164"/>
    </location>
</feature>
<dbReference type="Gene3D" id="3.40.50.850">
    <property type="entry name" value="Isochorismatase-like"/>
    <property type="match status" value="1"/>
</dbReference>
<dbReference type="Pfam" id="PF00857">
    <property type="entry name" value="Isochorismatase"/>
    <property type="match status" value="1"/>
</dbReference>
<reference evidence="3 4" key="1">
    <citation type="submission" date="2014-04" db="EMBL/GenBank/DDBJ databases">
        <authorList>
            <consortium name="DOE Joint Genome Institute"/>
            <person name="Kuo A."/>
            <person name="Zuccaro A."/>
            <person name="Kohler A."/>
            <person name="Nagy L.G."/>
            <person name="Floudas D."/>
            <person name="Copeland A."/>
            <person name="Barry K.W."/>
            <person name="Cichocki N."/>
            <person name="Veneault-Fourrey C."/>
            <person name="LaButti K."/>
            <person name="Lindquist E.A."/>
            <person name="Lipzen A."/>
            <person name="Lundell T."/>
            <person name="Morin E."/>
            <person name="Murat C."/>
            <person name="Sun H."/>
            <person name="Tunlid A."/>
            <person name="Henrissat B."/>
            <person name="Grigoriev I.V."/>
            <person name="Hibbett D.S."/>
            <person name="Martin F."/>
            <person name="Nordberg H.P."/>
            <person name="Cantor M.N."/>
            <person name="Hua S.X."/>
        </authorList>
    </citation>
    <scope>NUCLEOTIDE SEQUENCE [LARGE SCALE GENOMIC DNA]</scope>
    <source>
        <strain evidence="3 4">MAFF 305830</strain>
    </source>
</reference>
<comment type="similarity">
    <text evidence="1">Belongs to the isochorismatase family.</text>
</comment>
<proteinExistence type="inferred from homology"/>
<dbReference type="HOGENOM" id="CLU_066901_0_1_1"/>
<evidence type="ECO:0000256" key="1">
    <source>
        <dbReference type="ARBA" id="ARBA00006336"/>
    </source>
</evidence>
<evidence type="ECO:0000313" key="3">
    <source>
        <dbReference type="EMBL" id="KIM21820.1"/>
    </source>
</evidence>
<dbReference type="SUPFAM" id="SSF52499">
    <property type="entry name" value="Isochorismatase-like hydrolases"/>
    <property type="match status" value="1"/>
</dbReference>
<gene>
    <name evidence="3" type="ORF">M408DRAFT_79996</name>
</gene>
<accession>A0A0C3AAZ8</accession>
<organism evidence="3 4">
    <name type="scientific">Serendipita vermifera MAFF 305830</name>
    <dbReference type="NCBI Taxonomy" id="933852"/>
    <lineage>
        <taxon>Eukaryota</taxon>
        <taxon>Fungi</taxon>
        <taxon>Dikarya</taxon>
        <taxon>Basidiomycota</taxon>
        <taxon>Agaricomycotina</taxon>
        <taxon>Agaricomycetes</taxon>
        <taxon>Sebacinales</taxon>
        <taxon>Serendipitaceae</taxon>
        <taxon>Serendipita</taxon>
    </lineage>
</organism>
<dbReference type="PANTHER" id="PTHR14119">
    <property type="entry name" value="HYDROLASE"/>
    <property type="match status" value="1"/>
</dbReference>